<evidence type="ECO:0000313" key="1">
    <source>
        <dbReference type="EMBL" id="CAL1389784.1"/>
    </source>
</evidence>
<gene>
    <name evidence="1" type="ORF">LTRI10_LOCUS30617</name>
</gene>
<proteinExistence type="predicted"/>
<organism evidence="1 2">
    <name type="scientific">Linum trigynum</name>
    <dbReference type="NCBI Taxonomy" id="586398"/>
    <lineage>
        <taxon>Eukaryota</taxon>
        <taxon>Viridiplantae</taxon>
        <taxon>Streptophyta</taxon>
        <taxon>Embryophyta</taxon>
        <taxon>Tracheophyta</taxon>
        <taxon>Spermatophyta</taxon>
        <taxon>Magnoliopsida</taxon>
        <taxon>eudicotyledons</taxon>
        <taxon>Gunneridae</taxon>
        <taxon>Pentapetalae</taxon>
        <taxon>rosids</taxon>
        <taxon>fabids</taxon>
        <taxon>Malpighiales</taxon>
        <taxon>Linaceae</taxon>
        <taxon>Linum</taxon>
    </lineage>
</organism>
<name>A0AAV2EVF9_9ROSI</name>
<dbReference type="AlphaFoldDB" id="A0AAV2EVF9"/>
<keyword evidence="2" id="KW-1185">Reference proteome</keyword>
<sequence>MIGNGGAVRSQQSQRQAVAVTAVDLERSEHAGHVSFGPPQGTGLLPTPTTQELAVIRDKAKAPGYEAVIRGANAVPLGPSWEEQEAN</sequence>
<dbReference type="Proteomes" id="UP001497516">
    <property type="component" value="Chromosome 5"/>
</dbReference>
<protein>
    <submittedName>
        <fullName evidence="1">Uncharacterized protein</fullName>
    </submittedName>
</protein>
<reference evidence="1 2" key="1">
    <citation type="submission" date="2024-04" db="EMBL/GenBank/DDBJ databases">
        <authorList>
            <person name="Fracassetti M."/>
        </authorList>
    </citation>
    <scope>NUCLEOTIDE SEQUENCE [LARGE SCALE GENOMIC DNA]</scope>
</reference>
<dbReference type="EMBL" id="OZ034818">
    <property type="protein sequence ID" value="CAL1389784.1"/>
    <property type="molecule type" value="Genomic_DNA"/>
</dbReference>
<accession>A0AAV2EVF9</accession>
<evidence type="ECO:0000313" key="2">
    <source>
        <dbReference type="Proteomes" id="UP001497516"/>
    </source>
</evidence>